<feature type="chain" id="PRO_5036687596" evidence="3">
    <location>
        <begin position="22"/>
        <end position="421"/>
    </location>
</feature>
<feature type="signal peptide" evidence="3">
    <location>
        <begin position="1"/>
        <end position="21"/>
    </location>
</feature>
<evidence type="ECO:0000259" key="4">
    <source>
        <dbReference type="Pfam" id="PF05426"/>
    </source>
</evidence>
<dbReference type="SUPFAM" id="SSF48230">
    <property type="entry name" value="Chondroitin AC/alginate lyase"/>
    <property type="match status" value="1"/>
</dbReference>
<evidence type="ECO:0000256" key="1">
    <source>
        <dbReference type="ARBA" id="ARBA00022729"/>
    </source>
</evidence>
<keyword evidence="2 5" id="KW-0456">Lyase</keyword>
<gene>
    <name evidence="5" type="ORF">IFJ75_09095</name>
</gene>
<evidence type="ECO:0000256" key="3">
    <source>
        <dbReference type="SAM" id="SignalP"/>
    </source>
</evidence>
<dbReference type="InterPro" id="IPR008929">
    <property type="entry name" value="Chondroitin_lyas"/>
</dbReference>
<dbReference type="RefSeq" id="WP_207932254.1">
    <property type="nucleotide sequence ID" value="NZ_CP062222.1"/>
</dbReference>
<keyword evidence="6" id="KW-1185">Reference proteome</keyword>
<evidence type="ECO:0000313" key="6">
    <source>
        <dbReference type="Proteomes" id="UP000663918"/>
    </source>
</evidence>
<evidence type="ECO:0000313" key="5">
    <source>
        <dbReference type="EMBL" id="QTC92976.1"/>
    </source>
</evidence>
<evidence type="ECO:0000256" key="2">
    <source>
        <dbReference type="ARBA" id="ARBA00023239"/>
    </source>
</evidence>
<feature type="domain" description="Alginate lyase" evidence="4">
    <location>
        <begin position="88"/>
        <end position="367"/>
    </location>
</feature>
<dbReference type="KEGG" id="bgoe:IFJ75_09095"/>
<organism evidence="5 6">
    <name type="scientific">Brevundimonas goettingensis</name>
    <dbReference type="NCBI Taxonomy" id="2774190"/>
    <lineage>
        <taxon>Bacteria</taxon>
        <taxon>Pseudomonadati</taxon>
        <taxon>Pseudomonadota</taxon>
        <taxon>Alphaproteobacteria</taxon>
        <taxon>Caulobacterales</taxon>
        <taxon>Caulobacteraceae</taxon>
        <taxon>Brevundimonas</taxon>
    </lineage>
</organism>
<keyword evidence="1 3" id="KW-0732">Signal</keyword>
<dbReference type="GO" id="GO:0016829">
    <property type="term" value="F:lyase activity"/>
    <property type="evidence" value="ECO:0007669"/>
    <property type="project" value="UniProtKB-KW"/>
</dbReference>
<dbReference type="EMBL" id="CP062222">
    <property type="protein sequence ID" value="QTC92976.1"/>
    <property type="molecule type" value="Genomic_DNA"/>
</dbReference>
<dbReference type="Gene3D" id="1.50.10.100">
    <property type="entry name" value="Chondroitin AC/alginate lyase"/>
    <property type="match status" value="1"/>
</dbReference>
<dbReference type="AlphaFoldDB" id="A0A975C890"/>
<dbReference type="Pfam" id="PF05426">
    <property type="entry name" value="Alginate_lyase"/>
    <property type="match status" value="1"/>
</dbReference>
<sequence length="421" mass="46109">MRSLVSILAFGTLLATQPAAAQASSAAPVCEGSSGYAEAFGGRRTFLWRPDWLTAVKARYATDPALQPARAAMLARADAALTRGPYTVVDKTQTPASGDRHDYMSMGPYWWPDPSRPDGKPYMRRDGHMNPERDTNAFDLTDLEAMSGDVQALSLAYYFTGDERYAAKAAEFLRVWFLAPETKMNPNLNHGQAVPGLVSGRAEGVIDAYRLVRVVEGLGLLDTSSSLTDAERAGLRDWFADLVHWMATSPIGRAEKAATNNHGVYYDLLISEFALYAGMDDVAKTVIGRVGAQRLTPQIAADGSLPQELARTRSLHYSTWTLTAAFDIAQLGQCVGVDLWNFQTEDGRSLRSATNFVAGWAGREAEWPYPELDKTETSGLYEVLQRGAWAWSDPGLAAKAALYQERNAEIDLNLRVPPYGP</sequence>
<name>A0A975C890_9CAUL</name>
<protein>
    <submittedName>
        <fullName evidence="5">Alginate lyase family protein</fullName>
    </submittedName>
</protein>
<proteinExistence type="predicted"/>
<accession>A0A975C890</accession>
<reference evidence="5" key="1">
    <citation type="submission" date="2020-09" db="EMBL/GenBank/DDBJ databases">
        <title>Brevundimonas sp. LVF2 isolated from a puddle in Goettingen, Germany.</title>
        <authorList>
            <person name="Friedrich I."/>
            <person name="Klassen A."/>
            <person name="Hannes N."/>
            <person name="Schneider D."/>
            <person name="Hertel R."/>
            <person name="Daniel R."/>
        </authorList>
    </citation>
    <scope>NUCLEOTIDE SEQUENCE</scope>
    <source>
        <strain evidence="5">LVF2</strain>
    </source>
</reference>
<dbReference type="GO" id="GO:0042597">
    <property type="term" value="C:periplasmic space"/>
    <property type="evidence" value="ECO:0007669"/>
    <property type="project" value="InterPro"/>
</dbReference>
<dbReference type="InterPro" id="IPR008397">
    <property type="entry name" value="Alginate_lyase_dom"/>
</dbReference>
<dbReference type="Proteomes" id="UP000663918">
    <property type="component" value="Chromosome"/>
</dbReference>